<dbReference type="AlphaFoldDB" id="A0A147BKP1"/>
<dbReference type="EMBL" id="GEGO01004093">
    <property type="protein sequence ID" value="JAR91311.1"/>
    <property type="molecule type" value="Transcribed_RNA"/>
</dbReference>
<accession>A0A147BKP1</accession>
<evidence type="ECO:0000313" key="1">
    <source>
        <dbReference type="EMBL" id="JAR91311.1"/>
    </source>
</evidence>
<sequence length="109" mass="12465">LPAFQGQDFPSWVAPQMQCEIIIEDALSIYCGLHGYFLNEVTNTPVWDPIDCWVTCNDGVALGRLKLPQSACSRNIRTQCDANVKEKLKNWSDEMKNRKKQILHHWCSG</sequence>
<organism evidence="1">
    <name type="scientific">Ixodes ricinus</name>
    <name type="common">Common tick</name>
    <name type="synonym">Acarus ricinus</name>
    <dbReference type="NCBI Taxonomy" id="34613"/>
    <lineage>
        <taxon>Eukaryota</taxon>
        <taxon>Metazoa</taxon>
        <taxon>Ecdysozoa</taxon>
        <taxon>Arthropoda</taxon>
        <taxon>Chelicerata</taxon>
        <taxon>Arachnida</taxon>
        <taxon>Acari</taxon>
        <taxon>Parasitiformes</taxon>
        <taxon>Ixodida</taxon>
        <taxon>Ixodoidea</taxon>
        <taxon>Ixodidae</taxon>
        <taxon>Ixodinae</taxon>
        <taxon>Ixodes</taxon>
    </lineage>
</organism>
<proteinExistence type="predicted"/>
<reference evidence="1" key="1">
    <citation type="journal article" date="2018" name="PLoS Negl. Trop. Dis.">
        <title>Sialome diversity of ticks revealed by RNAseq of single tick salivary glands.</title>
        <authorList>
            <person name="Perner J."/>
            <person name="Kropackova S."/>
            <person name="Kopacek P."/>
            <person name="Ribeiro J.M."/>
        </authorList>
    </citation>
    <scope>NUCLEOTIDE SEQUENCE</scope>
    <source>
        <strain evidence="1">Siblings of single egg batch collected in Ceske Budejovice</strain>
        <tissue evidence="1">Salivary glands</tissue>
    </source>
</reference>
<name>A0A147BKP1_IXORI</name>
<feature type="non-terminal residue" evidence="1">
    <location>
        <position position="1"/>
    </location>
</feature>
<protein>
    <submittedName>
        <fullName evidence="1">Putative ixodes 10 kDa peptide proteinixodes 10 kDa peptide protein</fullName>
    </submittedName>
</protein>